<dbReference type="EMBL" id="CP033073">
    <property type="protein sequence ID" value="AYN40196.1"/>
    <property type="molecule type" value="Genomic_DNA"/>
</dbReference>
<reference evidence="1 2" key="1">
    <citation type="submission" date="2018-10" db="EMBL/GenBank/DDBJ databases">
        <title>The genome of Streptomyces dangxiongensis Z022.</title>
        <authorList>
            <person name="Zhang B."/>
        </authorList>
    </citation>
    <scope>NUCLEOTIDE SEQUENCE [LARGE SCALE GENOMIC DNA]</scope>
    <source>
        <strain evidence="1 2">Z022</strain>
    </source>
</reference>
<dbReference type="Proteomes" id="UP000268329">
    <property type="component" value="Chromosome"/>
</dbReference>
<name>A0A3G2JCZ3_9ACTN</name>
<gene>
    <name evidence="1" type="ORF">D9753_16155</name>
</gene>
<keyword evidence="2" id="KW-1185">Reference proteome</keyword>
<evidence type="ECO:0000313" key="1">
    <source>
        <dbReference type="EMBL" id="AYN40196.1"/>
    </source>
</evidence>
<evidence type="ECO:0000313" key="2">
    <source>
        <dbReference type="Proteomes" id="UP000268329"/>
    </source>
</evidence>
<dbReference type="KEGG" id="sdd:D9753_16155"/>
<sequence length="625" mass="69811">MRVFLEHRRGRTTRHAIDPSGYQCTTLAAQLADEWLKMTRHAALSGGGSEYSSAVRSFAKFTDKHLSEAGVDPAEARLDGHAVDLVEVLYAWEGDLRQRYGPKSKQPYRRARALLALIDQRATATPGIPERLRQRAKAPASYGKPTPQPLDEFSNAERIALRDAARAAVRATEARLARGRELLAAGADPRGGGWRDLPNLVWATRMRMVNSQTLQTHLPAKTRWWPPEVVDLLPAPEGASRGPGVRALGLELGRLLFPDEFDLQAFRVLLLLGMADTTPEELHDLRMDDIEFTDGGLRLVQTKMRASRIRADLHPEVDLEGGDEDGEGEEFTGGGAWDVPGLMRRLLAATALVREAFDPEPYLFVAVRQVASNGEHAGEVAQFKSRRYRFGFWIASQRDAQGHPLKISEPHEVRRLRKTTKVVRAVALGGTVSDLAGDDHHVEVYRGHYGHGTTAHIMAGRAINRSQEWVFQKVVPKPVLVDEAAEQRLEEPEVAEELGMDIEVAKAMRAGELDMGLTNCRNPYDSPQRKDNKLCHVAPAMCMLCRNAVIFYSQLPRLLLLSDRIERMRTALPPPRWHAIYGQQRAALDEVFAECVDRLPAARQQIAELGLRLDLPLGQRTEFDR</sequence>
<proteinExistence type="predicted"/>
<organism evidence="1 2">
    <name type="scientific">Streptomyces dangxiongensis</name>
    <dbReference type="NCBI Taxonomy" id="1442032"/>
    <lineage>
        <taxon>Bacteria</taxon>
        <taxon>Bacillati</taxon>
        <taxon>Actinomycetota</taxon>
        <taxon>Actinomycetes</taxon>
        <taxon>Kitasatosporales</taxon>
        <taxon>Streptomycetaceae</taxon>
        <taxon>Streptomyces</taxon>
    </lineage>
</organism>
<dbReference type="AlphaFoldDB" id="A0A3G2JCZ3"/>
<protein>
    <submittedName>
        <fullName evidence="1">Uncharacterized protein</fullName>
    </submittedName>
</protein>
<dbReference type="OrthoDB" id="4308266at2"/>
<accession>A0A3G2JCZ3</accession>